<evidence type="ECO:0000256" key="5">
    <source>
        <dbReference type="ARBA" id="ARBA00020673"/>
    </source>
</evidence>
<feature type="domain" description="VTT" evidence="11">
    <location>
        <begin position="99"/>
        <end position="214"/>
    </location>
</feature>
<sequence>MATRSSSPDPNYTGFWPGIKYYFLLVFRRYQRLPLYGKLFIWLLGLFYLCLGVFVIVVSPSRIAQFLYDQATKLSETRFGWLVLGAAIVVISFPPLTGHSTLSTLCGFAYGMKGFFITAIGSVVGSAIVFLILRALFSARLRSWSSKNEKWQALESVVRAKGLPLIILIRVSPFPPWVYSNSLFASIESVSLWQFVVATMFIFPKLALQVFVGSRIAALSDGDTRSHMDTRAKVINGLLIGGGIVFAIAASGVVYTQVQRHIRRLSGMPRDVDEMAADAIEHYDEVAPLLGPQPLAEEDDT</sequence>
<reference evidence="12 13" key="1">
    <citation type="submission" date="2024-05" db="EMBL/GenBank/DDBJ databases">
        <title>A draft genome resource for the thread blight pathogen Marasmius tenuissimus strain MS-2.</title>
        <authorList>
            <person name="Yulfo-Soto G.E."/>
            <person name="Baruah I.K."/>
            <person name="Amoako-Attah I."/>
            <person name="Bukari Y."/>
            <person name="Meinhardt L.W."/>
            <person name="Bailey B.A."/>
            <person name="Cohen S.P."/>
        </authorList>
    </citation>
    <scope>NUCLEOTIDE SEQUENCE [LARGE SCALE GENOMIC DNA]</scope>
    <source>
        <strain evidence="12 13">MS-2</strain>
    </source>
</reference>
<evidence type="ECO:0000313" key="13">
    <source>
        <dbReference type="Proteomes" id="UP001437256"/>
    </source>
</evidence>
<evidence type="ECO:0000256" key="9">
    <source>
        <dbReference type="ARBA" id="ARBA00023136"/>
    </source>
</evidence>
<dbReference type="PANTHER" id="PTHR47549:SF1">
    <property type="entry name" value="GOLGI APPARATUS MEMBRANE PROTEIN TVP38"/>
    <property type="match status" value="1"/>
</dbReference>
<dbReference type="Proteomes" id="UP001437256">
    <property type="component" value="Unassembled WGS sequence"/>
</dbReference>
<evidence type="ECO:0000256" key="2">
    <source>
        <dbReference type="ARBA" id="ARBA00004653"/>
    </source>
</evidence>
<evidence type="ECO:0000256" key="7">
    <source>
        <dbReference type="ARBA" id="ARBA00022989"/>
    </source>
</evidence>
<name>A0ABR3AA74_9AGAR</name>
<gene>
    <name evidence="12" type="primary">TVP38</name>
    <name evidence="12" type="ORF">AAF712_002072</name>
</gene>
<evidence type="ECO:0000256" key="10">
    <source>
        <dbReference type="SAM" id="Phobius"/>
    </source>
</evidence>
<keyword evidence="7 10" id="KW-1133">Transmembrane helix</keyword>
<evidence type="ECO:0000313" key="12">
    <source>
        <dbReference type="EMBL" id="KAL0070851.1"/>
    </source>
</evidence>
<keyword evidence="13" id="KW-1185">Reference proteome</keyword>
<dbReference type="PANTHER" id="PTHR47549">
    <property type="entry name" value="GOLGI APPARATUS MEMBRANE PROTEIN TVP38-RELATED"/>
    <property type="match status" value="1"/>
</dbReference>
<feature type="transmembrane region" description="Helical" evidence="10">
    <location>
        <begin position="116"/>
        <end position="137"/>
    </location>
</feature>
<keyword evidence="8" id="KW-0333">Golgi apparatus</keyword>
<evidence type="ECO:0000256" key="3">
    <source>
        <dbReference type="ARBA" id="ARBA00008640"/>
    </source>
</evidence>
<comment type="caution">
    <text evidence="12">The sequence shown here is derived from an EMBL/GenBank/DDBJ whole genome shotgun (WGS) entry which is preliminary data.</text>
</comment>
<accession>A0ABR3AA74</accession>
<feature type="transmembrane region" description="Helical" evidence="10">
    <location>
        <begin position="158"/>
        <end position="179"/>
    </location>
</feature>
<protein>
    <recommendedName>
        <fullName evidence="4">Golgi apparatus membrane protein TVP38</fullName>
    </recommendedName>
    <alternativeName>
        <fullName evidence="5">Golgi apparatus membrane protein tvp38</fullName>
    </alternativeName>
</protein>
<feature type="transmembrane region" description="Helical" evidence="10">
    <location>
        <begin position="39"/>
        <end position="58"/>
    </location>
</feature>
<dbReference type="InterPro" id="IPR032816">
    <property type="entry name" value="VTT_dom"/>
</dbReference>
<organism evidence="12 13">
    <name type="scientific">Marasmius tenuissimus</name>
    <dbReference type="NCBI Taxonomy" id="585030"/>
    <lineage>
        <taxon>Eukaryota</taxon>
        <taxon>Fungi</taxon>
        <taxon>Dikarya</taxon>
        <taxon>Basidiomycota</taxon>
        <taxon>Agaricomycotina</taxon>
        <taxon>Agaricomycetes</taxon>
        <taxon>Agaricomycetidae</taxon>
        <taxon>Agaricales</taxon>
        <taxon>Marasmiineae</taxon>
        <taxon>Marasmiaceae</taxon>
        <taxon>Marasmius</taxon>
    </lineage>
</organism>
<dbReference type="InterPro" id="IPR051076">
    <property type="entry name" value="Golgi_membrane_TVP38/TMEM64"/>
</dbReference>
<proteinExistence type="inferred from homology"/>
<dbReference type="Pfam" id="PF09335">
    <property type="entry name" value="VTT_dom"/>
    <property type="match status" value="1"/>
</dbReference>
<keyword evidence="6 10" id="KW-0812">Transmembrane</keyword>
<comment type="function">
    <text evidence="1">Golgi membrane protein involved in vesicular trafficking and spindle migration.</text>
</comment>
<evidence type="ECO:0000256" key="8">
    <source>
        <dbReference type="ARBA" id="ARBA00023034"/>
    </source>
</evidence>
<dbReference type="EMBL" id="JBBXMP010000005">
    <property type="protein sequence ID" value="KAL0070851.1"/>
    <property type="molecule type" value="Genomic_DNA"/>
</dbReference>
<feature type="transmembrane region" description="Helical" evidence="10">
    <location>
        <begin position="191"/>
        <end position="213"/>
    </location>
</feature>
<comment type="subcellular location">
    <subcellularLocation>
        <location evidence="2">Golgi apparatus membrane</location>
        <topology evidence="2">Multi-pass membrane protein</topology>
    </subcellularLocation>
</comment>
<feature type="transmembrane region" description="Helical" evidence="10">
    <location>
        <begin position="234"/>
        <end position="255"/>
    </location>
</feature>
<keyword evidence="9 10" id="KW-0472">Membrane</keyword>
<evidence type="ECO:0000256" key="4">
    <source>
        <dbReference type="ARBA" id="ARBA00013533"/>
    </source>
</evidence>
<comment type="similarity">
    <text evidence="3">Belongs to the TVP38/TMEM64 family.</text>
</comment>
<evidence type="ECO:0000256" key="1">
    <source>
        <dbReference type="ARBA" id="ARBA00002978"/>
    </source>
</evidence>
<evidence type="ECO:0000256" key="6">
    <source>
        <dbReference type="ARBA" id="ARBA00022692"/>
    </source>
</evidence>
<feature type="transmembrane region" description="Helical" evidence="10">
    <location>
        <begin position="79"/>
        <end position="96"/>
    </location>
</feature>
<evidence type="ECO:0000259" key="11">
    <source>
        <dbReference type="Pfam" id="PF09335"/>
    </source>
</evidence>